<dbReference type="PANTHER" id="PTHR38590:SF1">
    <property type="entry name" value="BLL0828 PROTEIN"/>
    <property type="match status" value="1"/>
</dbReference>
<keyword evidence="2" id="KW-0378">Hydrolase</keyword>
<reference evidence="2 3" key="1">
    <citation type="submission" date="2021-04" db="EMBL/GenBank/DDBJ databases">
        <title>novel species isolated from subtropical streams in China.</title>
        <authorList>
            <person name="Lu H."/>
        </authorList>
    </citation>
    <scope>NUCLEOTIDE SEQUENCE [LARGE SCALE GENOMIC DNA]</scope>
    <source>
        <strain evidence="2 3">BYS107W</strain>
    </source>
</reference>
<comment type="caution">
    <text evidence="2">The sequence shown here is derived from an EMBL/GenBank/DDBJ whole genome shotgun (WGS) entry which is preliminary data.</text>
</comment>
<proteinExistence type="predicted"/>
<dbReference type="InterPro" id="IPR047216">
    <property type="entry name" value="Endonuclease_DUF559_bact"/>
</dbReference>
<dbReference type="Gene3D" id="3.40.960.10">
    <property type="entry name" value="VSR Endonuclease"/>
    <property type="match status" value="1"/>
</dbReference>
<evidence type="ECO:0000259" key="1">
    <source>
        <dbReference type="Pfam" id="PF04480"/>
    </source>
</evidence>
<accession>A0A941DH74</accession>
<dbReference type="EMBL" id="JAGSPM010000010">
    <property type="protein sequence ID" value="MBR7747886.1"/>
    <property type="molecule type" value="Genomic_DNA"/>
</dbReference>
<gene>
    <name evidence="2" type="ORF">KDM92_14970</name>
</gene>
<sequence>MTVFNPHHPSKVPDDLKQYAREMRQNMPDAEQLLWYLLRNRRMAGAKFRRQHPVGRYILDFYCIEKSLAIELDGGQHSEQQAYDKSRDQFLTLQGIEVLRFWNNQMLSETESVLEMIYAKVTR</sequence>
<dbReference type="AlphaFoldDB" id="A0A941DH74"/>
<organism evidence="2 3">
    <name type="scientific">Undibacterium baiyunense</name>
    <dbReference type="NCBI Taxonomy" id="2828731"/>
    <lineage>
        <taxon>Bacteria</taxon>
        <taxon>Pseudomonadati</taxon>
        <taxon>Pseudomonadota</taxon>
        <taxon>Betaproteobacteria</taxon>
        <taxon>Burkholderiales</taxon>
        <taxon>Oxalobacteraceae</taxon>
        <taxon>Undibacterium</taxon>
    </lineage>
</organism>
<dbReference type="RefSeq" id="WP_212685256.1">
    <property type="nucleotide sequence ID" value="NZ_JAGSPM010000010.1"/>
</dbReference>
<keyword evidence="2" id="KW-0255">Endonuclease</keyword>
<dbReference type="CDD" id="cd01038">
    <property type="entry name" value="Endonuclease_DUF559"/>
    <property type="match status" value="1"/>
</dbReference>
<dbReference type="Pfam" id="PF04480">
    <property type="entry name" value="DUF559"/>
    <property type="match status" value="1"/>
</dbReference>
<evidence type="ECO:0000313" key="2">
    <source>
        <dbReference type="EMBL" id="MBR7747886.1"/>
    </source>
</evidence>
<dbReference type="PANTHER" id="PTHR38590">
    <property type="entry name" value="BLL0828 PROTEIN"/>
    <property type="match status" value="1"/>
</dbReference>
<name>A0A941DH74_9BURK</name>
<dbReference type="GO" id="GO:0004519">
    <property type="term" value="F:endonuclease activity"/>
    <property type="evidence" value="ECO:0007669"/>
    <property type="project" value="UniProtKB-KW"/>
</dbReference>
<dbReference type="InterPro" id="IPR007569">
    <property type="entry name" value="DUF559"/>
</dbReference>
<dbReference type="InterPro" id="IPR011335">
    <property type="entry name" value="Restrct_endonuc-II-like"/>
</dbReference>
<evidence type="ECO:0000313" key="3">
    <source>
        <dbReference type="Proteomes" id="UP000680158"/>
    </source>
</evidence>
<protein>
    <submittedName>
        <fullName evidence="2">Endonuclease domain-containing protein</fullName>
    </submittedName>
</protein>
<dbReference type="Proteomes" id="UP000680158">
    <property type="component" value="Unassembled WGS sequence"/>
</dbReference>
<keyword evidence="3" id="KW-1185">Reference proteome</keyword>
<dbReference type="SUPFAM" id="SSF52980">
    <property type="entry name" value="Restriction endonuclease-like"/>
    <property type="match status" value="1"/>
</dbReference>
<feature type="domain" description="DUF559" evidence="1">
    <location>
        <begin position="15"/>
        <end position="121"/>
    </location>
</feature>
<keyword evidence="2" id="KW-0540">Nuclease</keyword>